<comment type="catalytic activity">
    <reaction evidence="1">
        <text>ATP + protein L-histidine = ADP + protein N-phospho-L-histidine.</text>
        <dbReference type="EC" id="2.7.13.3"/>
    </reaction>
</comment>
<dbReference type="EMBL" id="POUW01000023">
    <property type="protein sequence ID" value="PNG02993.1"/>
    <property type="molecule type" value="Genomic_DNA"/>
</dbReference>
<dbReference type="GO" id="GO:0004673">
    <property type="term" value="F:protein histidine kinase activity"/>
    <property type="evidence" value="ECO:0007669"/>
    <property type="project" value="UniProtKB-EC"/>
</dbReference>
<evidence type="ECO:0000259" key="3">
    <source>
        <dbReference type="PROSITE" id="PS50109"/>
    </source>
</evidence>
<reference evidence="4 5" key="1">
    <citation type="submission" date="2018-01" db="EMBL/GenBank/DDBJ databases">
        <title>Denitrification phenotypes of diverse strains of Pseudomonas stutzeri.</title>
        <authorList>
            <person name="Milligan D.A."/>
            <person name="Bergaust L."/>
            <person name="Bakken L.R."/>
            <person name="Frostegard A."/>
        </authorList>
    </citation>
    <scope>NUCLEOTIDE SEQUENCE [LARGE SCALE GENOMIC DNA]</scope>
    <source>
        <strain evidence="4 5">28a3</strain>
    </source>
</reference>
<dbReference type="SUPFAM" id="SSF55874">
    <property type="entry name" value="ATPase domain of HSP90 chaperone/DNA topoisomerase II/histidine kinase"/>
    <property type="match status" value="1"/>
</dbReference>
<accession>A0A2N8SKI9</accession>
<evidence type="ECO:0000256" key="2">
    <source>
        <dbReference type="ARBA" id="ARBA00012438"/>
    </source>
</evidence>
<sequence>ANRAAALTHRLLAFARRQPLNLKRVELNQLIESMHDLLSRTLGSHIQIRNQLQERLWPVSSDENQLESALLNLVINARDAMADGGTLLLETRNTELQRQGEVGDLPAGRYVILCLTDSGCGMSAKVLASVFEPFFTTKPIGQGTGL</sequence>
<dbReference type="Gene3D" id="3.30.565.10">
    <property type="entry name" value="Histidine kinase-like ATPase, C-terminal domain"/>
    <property type="match status" value="1"/>
</dbReference>
<evidence type="ECO:0000256" key="1">
    <source>
        <dbReference type="ARBA" id="ARBA00000085"/>
    </source>
</evidence>
<evidence type="ECO:0000313" key="4">
    <source>
        <dbReference type="EMBL" id="PNG02993.1"/>
    </source>
</evidence>
<keyword evidence="4" id="KW-0418">Kinase</keyword>
<dbReference type="InterPro" id="IPR004358">
    <property type="entry name" value="Sig_transdc_His_kin-like_C"/>
</dbReference>
<evidence type="ECO:0000313" key="5">
    <source>
        <dbReference type="Proteomes" id="UP000235897"/>
    </source>
</evidence>
<dbReference type="InterPro" id="IPR036890">
    <property type="entry name" value="HATPase_C_sf"/>
</dbReference>
<dbReference type="Pfam" id="PF02518">
    <property type="entry name" value="HATPase_c"/>
    <property type="match status" value="1"/>
</dbReference>
<comment type="caution">
    <text evidence="4">The sequence shown here is derived from an EMBL/GenBank/DDBJ whole genome shotgun (WGS) entry which is preliminary data.</text>
</comment>
<keyword evidence="4" id="KW-0808">Transferase</keyword>
<organism evidence="4 5">
    <name type="scientific">Stutzerimonas stutzeri</name>
    <name type="common">Pseudomonas stutzeri</name>
    <dbReference type="NCBI Taxonomy" id="316"/>
    <lineage>
        <taxon>Bacteria</taxon>
        <taxon>Pseudomonadati</taxon>
        <taxon>Pseudomonadota</taxon>
        <taxon>Gammaproteobacteria</taxon>
        <taxon>Pseudomonadales</taxon>
        <taxon>Pseudomonadaceae</taxon>
        <taxon>Stutzerimonas</taxon>
    </lineage>
</organism>
<dbReference type="Proteomes" id="UP000235897">
    <property type="component" value="Unassembled WGS sequence"/>
</dbReference>
<dbReference type="PANTHER" id="PTHR43065">
    <property type="entry name" value="SENSOR HISTIDINE KINASE"/>
    <property type="match status" value="1"/>
</dbReference>
<proteinExistence type="predicted"/>
<feature type="non-terminal residue" evidence="4">
    <location>
        <position position="146"/>
    </location>
</feature>
<dbReference type="RefSeq" id="WP_258004162.1">
    <property type="nucleotide sequence ID" value="NZ_POUW01000023.1"/>
</dbReference>
<feature type="domain" description="Histidine kinase" evidence="3">
    <location>
        <begin position="1"/>
        <end position="146"/>
    </location>
</feature>
<dbReference type="AlphaFoldDB" id="A0A2N8SKI9"/>
<gene>
    <name evidence="4" type="ORF">CXL00_22990</name>
</gene>
<protein>
    <recommendedName>
        <fullName evidence="2">histidine kinase</fullName>
        <ecNumber evidence="2">2.7.13.3</ecNumber>
    </recommendedName>
</protein>
<feature type="non-terminal residue" evidence="4">
    <location>
        <position position="1"/>
    </location>
</feature>
<dbReference type="PROSITE" id="PS50109">
    <property type="entry name" value="HIS_KIN"/>
    <property type="match status" value="1"/>
</dbReference>
<dbReference type="EC" id="2.7.13.3" evidence="2"/>
<dbReference type="PANTHER" id="PTHR43065:SF42">
    <property type="entry name" value="TWO-COMPONENT SENSOR PPRA"/>
    <property type="match status" value="1"/>
</dbReference>
<dbReference type="InterPro" id="IPR003594">
    <property type="entry name" value="HATPase_dom"/>
</dbReference>
<dbReference type="InterPro" id="IPR005467">
    <property type="entry name" value="His_kinase_dom"/>
</dbReference>
<name>A0A2N8SKI9_STUST</name>
<dbReference type="PRINTS" id="PR00344">
    <property type="entry name" value="BCTRLSENSOR"/>
</dbReference>